<proteinExistence type="predicted"/>
<gene>
    <name evidence="1" type="ORF">KIN20_010416</name>
</gene>
<sequence length="98" mass="11352">MPDNIVVASFEHAETKYVTVRRLKILEVNDSDQLNMLNSTTYDYLKAKLEYTDGELFGNQVFTMVRQEQQAQLIPTRMEPLAHTCSKHHFLMLCKTAT</sequence>
<accession>A0AAD5M9M0</accession>
<dbReference type="AlphaFoldDB" id="A0AAD5M9M0"/>
<reference evidence="1" key="1">
    <citation type="submission" date="2021-06" db="EMBL/GenBank/DDBJ databases">
        <title>Parelaphostrongylus tenuis whole genome reference sequence.</title>
        <authorList>
            <person name="Garwood T.J."/>
            <person name="Larsen P.A."/>
            <person name="Fountain-Jones N.M."/>
            <person name="Garbe J.R."/>
            <person name="Macchietto M.G."/>
            <person name="Kania S.A."/>
            <person name="Gerhold R.W."/>
            <person name="Richards J.E."/>
            <person name="Wolf T.M."/>
        </authorList>
    </citation>
    <scope>NUCLEOTIDE SEQUENCE</scope>
    <source>
        <strain evidence="1">MNPRO001-30</strain>
        <tissue evidence="1">Meninges</tissue>
    </source>
</reference>
<keyword evidence="2" id="KW-1185">Reference proteome</keyword>
<organism evidence="1 2">
    <name type="scientific">Parelaphostrongylus tenuis</name>
    <name type="common">Meningeal worm</name>
    <dbReference type="NCBI Taxonomy" id="148309"/>
    <lineage>
        <taxon>Eukaryota</taxon>
        <taxon>Metazoa</taxon>
        <taxon>Ecdysozoa</taxon>
        <taxon>Nematoda</taxon>
        <taxon>Chromadorea</taxon>
        <taxon>Rhabditida</taxon>
        <taxon>Rhabditina</taxon>
        <taxon>Rhabditomorpha</taxon>
        <taxon>Strongyloidea</taxon>
        <taxon>Metastrongylidae</taxon>
        <taxon>Parelaphostrongylus</taxon>
    </lineage>
</organism>
<protein>
    <submittedName>
        <fullName evidence="1">Uncharacterized protein</fullName>
    </submittedName>
</protein>
<evidence type="ECO:0000313" key="1">
    <source>
        <dbReference type="EMBL" id="KAJ1353720.1"/>
    </source>
</evidence>
<dbReference type="EMBL" id="JAHQIW010001825">
    <property type="protein sequence ID" value="KAJ1353720.1"/>
    <property type="molecule type" value="Genomic_DNA"/>
</dbReference>
<comment type="caution">
    <text evidence="1">The sequence shown here is derived from an EMBL/GenBank/DDBJ whole genome shotgun (WGS) entry which is preliminary data.</text>
</comment>
<evidence type="ECO:0000313" key="2">
    <source>
        <dbReference type="Proteomes" id="UP001196413"/>
    </source>
</evidence>
<name>A0AAD5M9M0_PARTN</name>
<dbReference type="Proteomes" id="UP001196413">
    <property type="component" value="Unassembled WGS sequence"/>
</dbReference>